<evidence type="ECO:0000313" key="2">
    <source>
        <dbReference type="EnsemblPlants" id="Kaladp0003s0066.1.v1.1"/>
    </source>
</evidence>
<sequence length="130" mass="14796">MALRKPNKRLTHGEVFRQLVRRCARLANHRPHSGGYIHHAGAAGLPLDVPKGHFAVYVGPHRVRYIVPISFLTRPEFQILLQRAEEEFGFDHDMGLTLPCDEDAFQSLTSILSEFCSCLFGCVVFRDYLD</sequence>
<dbReference type="PANTHER" id="PTHR31929">
    <property type="entry name" value="SAUR-LIKE AUXIN-RESPONSIVE PROTEIN FAMILY-RELATED"/>
    <property type="match status" value="1"/>
</dbReference>
<dbReference type="Gramene" id="Kaladp0003s0066.1.v1.1">
    <property type="protein sequence ID" value="Kaladp0003s0066.1.v1.1"/>
    <property type="gene ID" value="Kaladp0003s0066.v1.1"/>
</dbReference>
<name>A0A7N0SVE4_KALFE</name>
<accession>A0A7N0SVE4</accession>
<dbReference type="GO" id="GO:0009733">
    <property type="term" value="P:response to auxin"/>
    <property type="evidence" value="ECO:0007669"/>
    <property type="project" value="InterPro"/>
</dbReference>
<evidence type="ECO:0000313" key="3">
    <source>
        <dbReference type="Proteomes" id="UP000594263"/>
    </source>
</evidence>
<keyword evidence="3" id="KW-1185">Reference proteome</keyword>
<dbReference type="EnsemblPlants" id="Kaladp0003s0066.1.v1.1">
    <property type="protein sequence ID" value="Kaladp0003s0066.1.v1.1"/>
    <property type="gene ID" value="Kaladp0003s0066.v1.1"/>
</dbReference>
<proteinExistence type="inferred from homology"/>
<protein>
    <submittedName>
        <fullName evidence="2">Uncharacterized protein</fullName>
    </submittedName>
</protein>
<evidence type="ECO:0000256" key="1">
    <source>
        <dbReference type="ARBA" id="ARBA00006974"/>
    </source>
</evidence>
<dbReference type="Pfam" id="PF02519">
    <property type="entry name" value="Auxin_inducible"/>
    <property type="match status" value="1"/>
</dbReference>
<reference evidence="2" key="1">
    <citation type="submission" date="2021-01" db="UniProtKB">
        <authorList>
            <consortium name="EnsemblPlants"/>
        </authorList>
    </citation>
    <scope>IDENTIFICATION</scope>
</reference>
<dbReference type="InterPro" id="IPR003676">
    <property type="entry name" value="SAUR_fam"/>
</dbReference>
<organism evidence="2 3">
    <name type="scientific">Kalanchoe fedtschenkoi</name>
    <name type="common">Lavender scallops</name>
    <name type="synonym">South American air plant</name>
    <dbReference type="NCBI Taxonomy" id="63787"/>
    <lineage>
        <taxon>Eukaryota</taxon>
        <taxon>Viridiplantae</taxon>
        <taxon>Streptophyta</taxon>
        <taxon>Embryophyta</taxon>
        <taxon>Tracheophyta</taxon>
        <taxon>Spermatophyta</taxon>
        <taxon>Magnoliopsida</taxon>
        <taxon>eudicotyledons</taxon>
        <taxon>Gunneridae</taxon>
        <taxon>Pentapetalae</taxon>
        <taxon>Saxifragales</taxon>
        <taxon>Crassulaceae</taxon>
        <taxon>Kalanchoe</taxon>
    </lineage>
</organism>
<comment type="similarity">
    <text evidence="1">Belongs to the ARG7 family.</text>
</comment>
<dbReference type="AlphaFoldDB" id="A0A7N0SVE4"/>
<dbReference type="Proteomes" id="UP000594263">
    <property type="component" value="Unplaced"/>
</dbReference>